<keyword evidence="4" id="KW-0804">Transcription</keyword>
<organism evidence="8 9">
    <name type="scientific">Sphaerobolus stellatus (strain SS14)</name>
    <dbReference type="NCBI Taxonomy" id="990650"/>
    <lineage>
        <taxon>Eukaryota</taxon>
        <taxon>Fungi</taxon>
        <taxon>Dikarya</taxon>
        <taxon>Basidiomycota</taxon>
        <taxon>Agaricomycotina</taxon>
        <taxon>Agaricomycetes</taxon>
        <taxon>Phallomycetidae</taxon>
        <taxon>Geastrales</taxon>
        <taxon>Sphaerobolaceae</taxon>
        <taxon>Sphaerobolus</taxon>
    </lineage>
</organism>
<evidence type="ECO:0000256" key="3">
    <source>
        <dbReference type="ARBA" id="ARBA00023015"/>
    </source>
</evidence>
<sequence length="443" mass="50033">MPPKASGSTNALKRNQACKQCRKRKLVRAAYLRHVAFAHLGRPRSRNVMLSAHCSTCVRTWTSQCAVPPPVGFAHPTEPACSYDPVDGLVLVPDNVDNNVDRIRLLESQITELKHKLDEAQMQAVQQHHRRQNHDHGFSPPAHGNGHGMSSMSPPERPPSSEMYPSPSPPQNNSTIVLPRASLNMASESMDQSMDYMGYDQPQHMGHNFKLDPFMDLLFMGWNPDLPDPAILMRLVDIFFRCDPCGPRILHRPSFMVAIQLPPTHPDFPHPALLHAICASASRWTLQEATVGPDGIRRDRFSEFHAQKTRSYIDQTMASGAQIFPVLQACIILSWYLYAEGRWVEVWIYAGFQTRVSVPLRLNYPGAYSKTGMASPAGYLAPPSTLREQELRRRTWWMSVVFDRIVSSGGWLHSIDERDIGTELPLRHIDFENEVCPLFLAVE</sequence>
<comment type="subcellular location">
    <subcellularLocation>
        <location evidence="1">Nucleus</location>
    </subcellularLocation>
</comment>
<dbReference type="CDD" id="cd12148">
    <property type="entry name" value="fungal_TF_MHR"/>
    <property type="match status" value="1"/>
</dbReference>
<dbReference type="GO" id="GO:0000981">
    <property type="term" value="F:DNA-binding transcription factor activity, RNA polymerase II-specific"/>
    <property type="evidence" value="ECO:0007669"/>
    <property type="project" value="InterPro"/>
</dbReference>
<evidence type="ECO:0000256" key="2">
    <source>
        <dbReference type="ARBA" id="ARBA00022723"/>
    </source>
</evidence>
<protein>
    <recommendedName>
        <fullName evidence="7">Xylanolytic transcriptional activator regulatory domain-containing protein</fullName>
    </recommendedName>
</protein>
<feature type="domain" description="Xylanolytic transcriptional activator regulatory" evidence="7">
    <location>
        <begin position="238"/>
        <end position="427"/>
    </location>
</feature>
<name>A0A0C9URZ6_SPHS4</name>
<evidence type="ECO:0000313" key="8">
    <source>
        <dbReference type="EMBL" id="KIJ45633.1"/>
    </source>
</evidence>
<keyword evidence="3" id="KW-0805">Transcription regulation</keyword>
<dbReference type="OrthoDB" id="5600212at2759"/>
<dbReference type="GO" id="GO:0008270">
    <property type="term" value="F:zinc ion binding"/>
    <property type="evidence" value="ECO:0007669"/>
    <property type="project" value="InterPro"/>
</dbReference>
<dbReference type="InterPro" id="IPR050815">
    <property type="entry name" value="TF_fung"/>
</dbReference>
<evidence type="ECO:0000256" key="4">
    <source>
        <dbReference type="ARBA" id="ARBA00023163"/>
    </source>
</evidence>
<evidence type="ECO:0000256" key="6">
    <source>
        <dbReference type="SAM" id="MobiDB-lite"/>
    </source>
</evidence>
<keyword evidence="2" id="KW-0479">Metal-binding</keyword>
<dbReference type="PANTHER" id="PTHR47338">
    <property type="entry name" value="ZN(II)2CYS6 TRANSCRIPTION FACTOR (EUROFUNG)-RELATED"/>
    <property type="match status" value="1"/>
</dbReference>
<keyword evidence="5" id="KW-0539">Nucleus</keyword>
<evidence type="ECO:0000259" key="7">
    <source>
        <dbReference type="Pfam" id="PF04082"/>
    </source>
</evidence>
<reference evidence="8 9" key="1">
    <citation type="submission" date="2014-06" db="EMBL/GenBank/DDBJ databases">
        <title>Evolutionary Origins and Diversification of the Mycorrhizal Mutualists.</title>
        <authorList>
            <consortium name="DOE Joint Genome Institute"/>
            <consortium name="Mycorrhizal Genomics Consortium"/>
            <person name="Kohler A."/>
            <person name="Kuo A."/>
            <person name="Nagy L.G."/>
            <person name="Floudas D."/>
            <person name="Copeland A."/>
            <person name="Barry K.W."/>
            <person name="Cichocki N."/>
            <person name="Veneault-Fourrey C."/>
            <person name="LaButti K."/>
            <person name="Lindquist E.A."/>
            <person name="Lipzen A."/>
            <person name="Lundell T."/>
            <person name="Morin E."/>
            <person name="Murat C."/>
            <person name="Riley R."/>
            <person name="Ohm R."/>
            <person name="Sun H."/>
            <person name="Tunlid A."/>
            <person name="Henrissat B."/>
            <person name="Grigoriev I.V."/>
            <person name="Hibbett D.S."/>
            <person name="Martin F."/>
        </authorList>
    </citation>
    <scope>NUCLEOTIDE SEQUENCE [LARGE SCALE GENOMIC DNA]</scope>
    <source>
        <strain evidence="8 9">SS14</strain>
    </source>
</reference>
<dbReference type="HOGENOM" id="CLU_604311_0_0_1"/>
<evidence type="ECO:0000256" key="1">
    <source>
        <dbReference type="ARBA" id="ARBA00004123"/>
    </source>
</evidence>
<dbReference type="InterPro" id="IPR007219">
    <property type="entry name" value="XnlR_reg_dom"/>
</dbReference>
<dbReference type="AlphaFoldDB" id="A0A0C9URZ6"/>
<accession>A0A0C9URZ6</accession>
<dbReference type="GO" id="GO:0003677">
    <property type="term" value="F:DNA binding"/>
    <property type="evidence" value="ECO:0007669"/>
    <property type="project" value="InterPro"/>
</dbReference>
<gene>
    <name evidence="8" type="ORF">M422DRAFT_778839</name>
</gene>
<evidence type="ECO:0000313" key="9">
    <source>
        <dbReference type="Proteomes" id="UP000054279"/>
    </source>
</evidence>
<dbReference type="PANTHER" id="PTHR47338:SF29">
    <property type="entry name" value="ZN(2)-C6 FUNGAL-TYPE DOMAIN-CONTAINING PROTEIN"/>
    <property type="match status" value="1"/>
</dbReference>
<dbReference type="EMBL" id="KN837111">
    <property type="protein sequence ID" value="KIJ45633.1"/>
    <property type="molecule type" value="Genomic_DNA"/>
</dbReference>
<dbReference type="Pfam" id="PF04082">
    <property type="entry name" value="Fungal_trans"/>
    <property type="match status" value="1"/>
</dbReference>
<dbReference type="GO" id="GO:0006351">
    <property type="term" value="P:DNA-templated transcription"/>
    <property type="evidence" value="ECO:0007669"/>
    <property type="project" value="InterPro"/>
</dbReference>
<dbReference type="Proteomes" id="UP000054279">
    <property type="component" value="Unassembled WGS sequence"/>
</dbReference>
<dbReference type="GO" id="GO:0005634">
    <property type="term" value="C:nucleus"/>
    <property type="evidence" value="ECO:0007669"/>
    <property type="project" value="UniProtKB-SubCell"/>
</dbReference>
<evidence type="ECO:0000256" key="5">
    <source>
        <dbReference type="ARBA" id="ARBA00023242"/>
    </source>
</evidence>
<feature type="compositionally biased region" description="Low complexity" evidence="6">
    <location>
        <begin position="149"/>
        <end position="165"/>
    </location>
</feature>
<feature type="region of interest" description="Disordered" evidence="6">
    <location>
        <begin position="120"/>
        <end position="176"/>
    </location>
</feature>
<proteinExistence type="predicted"/>
<keyword evidence="9" id="KW-1185">Reference proteome</keyword>